<dbReference type="Pfam" id="PF02615">
    <property type="entry name" value="Ldh_2"/>
    <property type="match status" value="1"/>
</dbReference>
<reference evidence="3 4" key="1">
    <citation type="journal article" date="2015" name="Genome Announc.">
        <title>Expanding the biotechnology potential of lactobacilli through comparative genomics of 213 strains and associated genera.</title>
        <authorList>
            <person name="Sun Z."/>
            <person name="Harris H.M."/>
            <person name="McCann A."/>
            <person name="Guo C."/>
            <person name="Argimon S."/>
            <person name="Zhang W."/>
            <person name="Yang X."/>
            <person name="Jeffery I.B."/>
            <person name="Cooney J.C."/>
            <person name="Kagawa T.F."/>
            <person name="Liu W."/>
            <person name="Song Y."/>
            <person name="Salvetti E."/>
            <person name="Wrobel A."/>
            <person name="Rasinkangas P."/>
            <person name="Parkhill J."/>
            <person name="Rea M.C."/>
            <person name="O'Sullivan O."/>
            <person name="Ritari J."/>
            <person name="Douillard F.P."/>
            <person name="Paul Ross R."/>
            <person name="Yang R."/>
            <person name="Briner A.E."/>
            <person name="Felis G.E."/>
            <person name="de Vos W.M."/>
            <person name="Barrangou R."/>
            <person name="Klaenhammer T.R."/>
            <person name="Caufield P.W."/>
            <person name="Cui Y."/>
            <person name="Zhang H."/>
            <person name="O'Toole P.W."/>
        </authorList>
    </citation>
    <scope>NUCLEOTIDE SEQUENCE [LARGE SCALE GENOMIC DNA]</scope>
    <source>
        <strain evidence="3 4">DSM 19909</strain>
    </source>
</reference>
<evidence type="ECO:0000256" key="2">
    <source>
        <dbReference type="ARBA" id="ARBA00023002"/>
    </source>
</evidence>
<dbReference type="STRING" id="1423776.FD04_GL000111"/>
<dbReference type="Proteomes" id="UP000051160">
    <property type="component" value="Unassembled WGS sequence"/>
</dbReference>
<gene>
    <name evidence="3" type="ORF">FD04_GL000111</name>
</gene>
<comment type="caution">
    <text evidence="3">The sequence shown here is derived from an EMBL/GenBank/DDBJ whole genome shotgun (WGS) entry which is preliminary data.</text>
</comment>
<protein>
    <submittedName>
        <fullName evidence="3">Putative malate dehydrogenase (Putative)</fullName>
    </submittedName>
</protein>
<dbReference type="InterPro" id="IPR043144">
    <property type="entry name" value="Mal/L-sulf/L-lact_DH-like_ah"/>
</dbReference>
<proteinExistence type="inferred from homology"/>
<evidence type="ECO:0000313" key="4">
    <source>
        <dbReference type="Proteomes" id="UP000051160"/>
    </source>
</evidence>
<dbReference type="InterPro" id="IPR036111">
    <property type="entry name" value="Mal/L-sulfo/L-lacto_DH-like_sf"/>
</dbReference>
<dbReference type="Gene3D" id="1.10.1530.10">
    <property type="match status" value="1"/>
</dbReference>
<organism evidence="3 4">
    <name type="scientific">Secundilactobacillus odoratitofui DSM 19909 = JCM 15043</name>
    <dbReference type="NCBI Taxonomy" id="1423776"/>
    <lineage>
        <taxon>Bacteria</taxon>
        <taxon>Bacillati</taxon>
        <taxon>Bacillota</taxon>
        <taxon>Bacilli</taxon>
        <taxon>Lactobacillales</taxon>
        <taxon>Lactobacillaceae</taxon>
        <taxon>Secundilactobacillus</taxon>
    </lineage>
</organism>
<dbReference type="PANTHER" id="PTHR11091:SF0">
    <property type="entry name" value="MALATE DEHYDROGENASE"/>
    <property type="match status" value="1"/>
</dbReference>
<evidence type="ECO:0000256" key="1">
    <source>
        <dbReference type="ARBA" id="ARBA00006056"/>
    </source>
</evidence>
<dbReference type="EMBL" id="AZEE01000025">
    <property type="protein sequence ID" value="KRK98963.1"/>
    <property type="molecule type" value="Genomic_DNA"/>
</dbReference>
<accession>A0A0R1LZA5</accession>
<dbReference type="PANTHER" id="PTHR11091">
    <property type="entry name" value="OXIDOREDUCTASE-RELATED"/>
    <property type="match status" value="1"/>
</dbReference>
<dbReference type="SUPFAM" id="SSF89733">
    <property type="entry name" value="L-sulfolactate dehydrogenase-like"/>
    <property type="match status" value="1"/>
</dbReference>
<dbReference type="InterPro" id="IPR003767">
    <property type="entry name" value="Malate/L-lactate_DH-like"/>
</dbReference>
<name>A0A0R1LZA5_9LACO</name>
<dbReference type="AlphaFoldDB" id="A0A0R1LZA5"/>
<keyword evidence="4" id="KW-1185">Reference proteome</keyword>
<keyword evidence="2" id="KW-0560">Oxidoreductase</keyword>
<evidence type="ECO:0000313" key="3">
    <source>
        <dbReference type="EMBL" id="KRK98963.1"/>
    </source>
</evidence>
<dbReference type="InterPro" id="IPR043143">
    <property type="entry name" value="Mal/L-sulf/L-lact_DH-like_NADP"/>
</dbReference>
<dbReference type="Gene3D" id="3.30.1370.60">
    <property type="entry name" value="Hypothetical oxidoreductase yiak, domain 2"/>
    <property type="match status" value="1"/>
</dbReference>
<sequence>MKKLVRDIYSAYGFNDQQAQQVADTLIYTDMHGIASHGVQRMVMYDHFIQNGKVRVKSQPEIVTETDVSAVVDGHFGLGSLIGTYSMNVAIEKAKAHGVGIVATRNSGHYGIAGFYANMAADQGLIGLSSTNSRPAMLPTHALQAFVGTNPIAFAMPAKPHNFIYDAATTTVPQGKIEVYRKLEKDLPAFWVAKEGDEEINDHTDDVDLDALRDPYSHVGLTPLGGVEEATGSHKGFGLGMIVEVFSAILSQGNTSPEITPEDLQVGPSQSFIAIDPSIFGNPDAIIKKFSDYLQQIRELPARPGKTIYVHGDKEAIAYDDRSKNGIVVDDKTLAEVTGIADRLGVTYGDLTE</sequence>
<dbReference type="PATRIC" id="fig|1423776.4.peg.109"/>
<comment type="similarity">
    <text evidence="1">Belongs to the LDH2/MDH2 oxidoreductase family.</text>
</comment>
<dbReference type="GO" id="GO:0016491">
    <property type="term" value="F:oxidoreductase activity"/>
    <property type="evidence" value="ECO:0007669"/>
    <property type="project" value="UniProtKB-KW"/>
</dbReference>